<dbReference type="Pfam" id="PF02109">
    <property type="entry name" value="DAD"/>
    <property type="match status" value="1"/>
</dbReference>
<keyword evidence="4 8" id="KW-0812">Transmembrane</keyword>
<comment type="function">
    <text evidence="8">Subunit of the oligosaccharyl transferase (OST) complex that catalyzes the initial transfer of a defined glycan (Glc(3)Man(9)GlcNAc(2) in eukaryotes) from the lipid carrier dolichol-pyrophosphate to an asparagine residue within an Asn-X-Ser/Thr consensus motif in nascent polypeptide chains, the first step in protein N-glycosylation. N-glycosylation occurs cotranslationally and the complex associates with the Sec61 complex at the channel-forming translocon complex that mediates protein translocation across the endoplasmic reticulum (ER). All subunits are required for a maximal enzyme activity.</text>
</comment>
<dbReference type="PANTHER" id="PTHR10705">
    <property type="entry name" value="DOLICHYL-DIPHOSPHOOLIGOSACCHARIDE--PROTEIN GLYCOSYLTRANSFERASE SUBUNIT DAD1"/>
    <property type="match status" value="1"/>
</dbReference>
<comment type="similarity">
    <text evidence="3 8">Belongs to the DAD/OST2 family.</text>
</comment>
<gene>
    <name evidence="10" type="primary">OST2</name>
    <name evidence="10" type="ORF">MNAN1_003275</name>
</gene>
<evidence type="ECO:0000256" key="5">
    <source>
        <dbReference type="ARBA" id="ARBA00022824"/>
    </source>
</evidence>
<dbReference type="AlphaFoldDB" id="A0AAF0J3R0"/>
<name>A0AAF0J3R0_9BASI</name>
<dbReference type="InterPro" id="IPR003038">
    <property type="entry name" value="DAD/Ost2"/>
</dbReference>
<comment type="subcellular location">
    <subcellularLocation>
        <location evidence="1 8">Endoplasmic reticulum membrane</location>
        <topology evidence="1 8">Multi-pass membrane protein</topology>
    </subcellularLocation>
</comment>
<proteinExistence type="inferred from homology"/>
<evidence type="ECO:0000256" key="7">
    <source>
        <dbReference type="ARBA" id="ARBA00023136"/>
    </source>
</evidence>
<dbReference type="EMBL" id="CP119897">
    <property type="protein sequence ID" value="WFD28267.1"/>
    <property type="molecule type" value="Genomic_DNA"/>
</dbReference>
<dbReference type="GO" id="GO:0006487">
    <property type="term" value="P:protein N-linked glycosylation"/>
    <property type="evidence" value="ECO:0007669"/>
    <property type="project" value="TreeGrafter"/>
</dbReference>
<evidence type="ECO:0000256" key="8">
    <source>
        <dbReference type="RuleBase" id="RU361136"/>
    </source>
</evidence>
<dbReference type="Proteomes" id="UP001213623">
    <property type="component" value="Chromosome 6"/>
</dbReference>
<comment type="subunit">
    <text evidence="8">Component of the oligosaccharyltransferase (OST) complex.</text>
</comment>
<feature type="transmembrane region" description="Helical" evidence="8">
    <location>
        <begin position="50"/>
        <end position="70"/>
    </location>
</feature>
<evidence type="ECO:0000256" key="1">
    <source>
        <dbReference type="ARBA" id="ARBA00004477"/>
    </source>
</evidence>
<dbReference type="PANTHER" id="PTHR10705:SF0">
    <property type="entry name" value="DOLICHYL-DIPHOSPHOOLIGOSACCHARIDE--PROTEIN GLYCOSYLTRANSFERASE SUBUNIT DAD1"/>
    <property type="match status" value="1"/>
</dbReference>
<feature type="region of interest" description="Disordered" evidence="9">
    <location>
        <begin position="1"/>
        <end position="33"/>
    </location>
</feature>
<evidence type="ECO:0000256" key="4">
    <source>
        <dbReference type="ARBA" id="ARBA00022692"/>
    </source>
</evidence>
<evidence type="ECO:0000313" key="10">
    <source>
        <dbReference type="EMBL" id="WFD28267.1"/>
    </source>
</evidence>
<accession>A0AAF0J3R0</accession>
<feature type="transmembrane region" description="Helical" evidence="8">
    <location>
        <begin position="114"/>
        <end position="132"/>
    </location>
</feature>
<keyword evidence="11" id="KW-1185">Reference proteome</keyword>
<keyword evidence="6 8" id="KW-1133">Transmembrane helix</keyword>
<protein>
    <recommendedName>
        <fullName evidence="8">Dolichyl-diphosphooligosaccharide--protein glycosyltransferase subunit OST2</fullName>
        <shortName evidence="8">Oligosaccharyl transferase subunit OST2</shortName>
    </recommendedName>
</protein>
<evidence type="ECO:0000256" key="3">
    <source>
        <dbReference type="ARBA" id="ARBA00009386"/>
    </source>
</evidence>
<feature type="transmembrane region" description="Helical" evidence="8">
    <location>
        <begin position="76"/>
        <end position="94"/>
    </location>
</feature>
<keyword evidence="7 8" id="KW-0472">Membrane</keyword>
<comment type="pathway">
    <text evidence="2 8">Protein modification; protein glycosylation.</text>
</comment>
<evidence type="ECO:0000256" key="6">
    <source>
        <dbReference type="ARBA" id="ARBA00022989"/>
    </source>
</evidence>
<evidence type="ECO:0000256" key="2">
    <source>
        <dbReference type="ARBA" id="ARBA00004922"/>
    </source>
</evidence>
<dbReference type="PIRSF" id="PIRSF005588">
    <property type="entry name" value="DAD"/>
    <property type="match status" value="1"/>
</dbReference>
<evidence type="ECO:0000256" key="9">
    <source>
        <dbReference type="SAM" id="MobiDB-lite"/>
    </source>
</evidence>
<keyword evidence="5 8" id="KW-0256">Endoplasmic reticulum</keyword>
<reference evidence="10" key="1">
    <citation type="submission" date="2023-03" db="EMBL/GenBank/DDBJ databases">
        <title>Mating type loci evolution in Malassezia.</title>
        <authorList>
            <person name="Coelho M.A."/>
        </authorList>
    </citation>
    <scope>NUCLEOTIDE SEQUENCE</scope>
    <source>
        <strain evidence="10">CBS 9557</strain>
    </source>
</reference>
<dbReference type="GO" id="GO:0008250">
    <property type="term" value="C:oligosaccharyltransferase complex"/>
    <property type="evidence" value="ECO:0007669"/>
    <property type="project" value="InterPro"/>
</dbReference>
<sequence length="133" mass="14582">MTKGKSAARAAPKTVPKAVSASKKPQKSHESKMVDAYLQTTPTRFKLIDAFLLMLFLTGVLQFAYCVLLSNYPFNAFISGFAATIGQFVLALSLRMQLASVVDGQPRVTENRAFSEFVLASVVLHFFVVNFLG</sequence>
<organism evidence="10 11">
    <name type="scientific">Malassezia nana</name>
    <dbReference type="NCBI Taxonomy" id="180528"/>
    <lineage>
        <taxon>Eukaryota</taxon>
        <taxon>Fungi</taxon>
        <taxon>Dikarya</taxon>
        <taxon>Basidiomycota</taxon>
        <taxon>Ustilaginomycotina</taxon>
        <taxon>Malasseziomycetes</taxon>
        <taxon>Malasseziales</taxon>
        <taxon>Malasseziaceae</taxon>
        <taxon>Malassezia</taxon>
    </lineage>
</organism>
<evidence type="ECO:0000313" key="11">
    <source>
        <dbReference type="Proteomes" id="UP001213623"/>
    </source>
</evidence>